<dbReference type="EMBL" id="MN956836">
    <property type="protein sequence ID" value="QTX14491.1"/>
    <property type="molecule type" value="Genomic_DNA"/>
</dbReference>
<keyword evidence="1" id="KW-0614">Plasmid</keyword>
<sequence>MPMILALIILLTMLLLTLMWSTIRKQENVIRELSTRESWLEREVERLRTDNEKLYRWLRYNGEKGYR</sequence>
<reference evidence="1" key="1">
    <citation type="submission" date="2020-01" db="EMBL/GenBank/DDBJ databases">
        <authorList>
            <person name="Qin S."/>
        </authorList>
    </citation>
    <scope>NUCLEOTIDE SEQUENCE</scope>
    <source>
        <strain evidence="1">CVir17-16-YZ6g</strain>
        <plasmid evidence="1">p17-15-vir-like</plasmid>
    </source>
</reference>
<evidence type="ECO:0000313" key="1">
    <source>
        <dbReference type="EMBL" id="QTX14491.1"/>
    </source>
</evidence>
<organism evidence="1">
    <name type="scientific">Klebsiella pneumoniae</name>
    <dbReference type="NCBI Taxonomy" id="573"/>
    <lineage>
        <taxon>Bacteria</taxon>
        <taxon>Pseudomonadati</taxon>
        <taxon>Pseudomonadota</taxon>
        <taxon>Gammaproteobacteria</taxon>
        <taxon>Enterobacterales</taxon>
        <taxon>Enterobacteriaceae</taxon>
        <taxon>Klebsiella/Raoultella group</taxon>
        <taxon>Klebsiella</taxon>
        <taxon>Klebsiella pneumoniae complex</taxon>
    </lineage>
</organism>
<proteinExistence type="predicted"/>
<protein>
    <submittedName>
        <fullName evidence="1">Uncharacterized protein</fullName>
    </submittedName>
</protein>
<accession>A0A8B0SU10</accession>
<dbReference type="AlphaFoldDB" id="A0A8B0SU10"/>
<geneLocation type="plasmid" evidence="1">
    <name>p17-15-vir-like</name>
</geneLocation>
<name>A0A8B0SU10_KLEPN</name>